<evidence type="ECO:0008006" key="4">
    <source>
        <dbReference type="Google" id="ProtNLM"/>
    </source>
</evidence>
<dbReference type="EMBL" id="JAINVV010000004">
    <property type="protein sequence ID" value="MBY8823130.1"/>
    <property type="molecule type" value="Genomic_DNA"/>
</dbReference>
<dbReference type="Proteomes" id="UP000706039">
    <property type="component" value="Unassembled WGS sequence"/>
</dbReference>
<comment type="caution">
    <text evidence="2">The sequence shown here is derived from an EMBL/GenBank/DDBJ whole genome shotgun (WGS) entry which is preliminary data.</text>
</comment>
<reference evidence="2 3" key="1">
    <citation type="submission" date="2021-08" db="EMBL/GenBank/DDBJ databases">
        <authorList>
            <person name="Tuo L."/>
        </authorList>
    </citation>
    <scope>NUCLEOTIDE SEQUENCE [LARGE SCALE GENOMIC DNA]</scope>
    <source>
        <strain evidence="2 3">JCM 31229</strain>
    </source>
</reference>
<feature type="chain" id="PRO_5045444633" description="DUF11 domain-containing protein" evidence="1">
    <location>
        <begin position="20"/>
        <end position="152"/>
    </location>
</feature>
<proteinExistence type="predicted"/>
<gene>
    <name evidence="2" type="ORF">K7G82_12560</name>
</gene>
<evidence type="ECO:0000256" key="1">
    <source>
        <dbReference type="SAM" id="SignalP"/>
    </source>
</evidence>
<dbReference type="RefSeq" id="WP_222990152.1">
    <property type="nucleotide sequence ID" value="NZ_JAINVV010000004.1"/>
</dbReference>
<organism evidence="2 3">
    <name type="scientific">Sphingomonas colocasiae</name>
    <dbReference type="NCBI Taxonomy" id="1848973"/>
    <lineage>
        <taxon>Bacteria</taxon>
        <taxon>Pseudomonadati</taxon>
        <taxon>Pseudomonadota</taxon>
        <taxon>Alphaproteobacteria</taxon>
        <taxon>Sphingomonadales</taxon>
        <taxon>Sphingomonadaceae</taxon>
        <taxon>Sphingomonas</taxon>
    </lineage>
</organism>
<protein>
    <recommendedName>
        <fullName evidence="4">DUF11 domain-containing protein</fullName>
    </recommendedName>
</protein>
<sequence length="152" mass="16106">MKTPFLFALGLIVPGTALAADPVALTSMVFVEKTSATGQGRNRIVLEPPGRMASGDRLVFMLNYRSAGARSVGDFVVTNPMPAAVAYQGTSDPGAVVSIDGGRNWGPLARLKVTERDGTVRSARPEDVTHVRWTLNPAAGPAGRLMFRGVVR</sequence>
<keyword evidence="1" id="KW-0732">Signal</keyword>
<feature type="signal peptide" evidence="1">
    <location>
        <begin position="1"/>
        <end position="19"/>
    </location>
</feature>
<keyword evidence="3" id="KW-1185">Reference proteome</keyword>
<evidence type="ECO:0000313" key="3">
    <source>
        <dbReference type="Proteomes" id="UP000706039"/>
    </source>
</evidence>
<accession>A0ABS7PP83</accession>
<evidence type="ECO:0000313" key="2">
    <source>
        <dbReference type="EMBL" id="MBY8823130.1"/>
    </source>
</evidence>
<name>A0ABS7PP83_9SPHN</name>